<accession>A0A239IET4</accession>
<dbReference type="EMBL" id="FZOS01000024">
    <property type="protein sequence ID" value="SNS92276.1"/>
    <property type="molecule type" value="Genomic_DNA"/>
</dbReference>
<name>A0A239IET4_9SPHN</name>
<organism evidence="2 3">
    <name type="scientific">Edaphosphingomonas laterariae</name>
    <dbReference type="NCBI Taxonomy" id="861865"/>
    <lineage>
        <taxon>Bacteria</taxon>
        <taxon>Pseudomonadati</taxon>
        <taxon>Pseudomonadota</taxon>
        <taxon>Alphaproteobacteria</taxon>
        <taxon>Sphingomonadales</taxon>
        <taxon>Rhizorhabdaceae</taxon>
        <taxon>Edaphosphingomonas</taxon>
    </lineage>
</organism>
<dbReference type="RefSeq" id="WP_089220724.1">
    <property type="nucleotide sequence ID" value="NZ_FZOS01000024.1"/>
</dbReference>
<dbReference type="Proteomes" id="UP000198281">
    <property type="component" value="Unassembled WGS sequence"/>
</dbReference>
<protein>
    <recommendedName>
        <fullName evidence="4">Type IV pilus biogenesis protein PilP</fullName>
    </recommendedName>
</protein>
<dbReference type="OrthoDB" id="7596780at2"/>
<evidence type="ECO:0008006" key="4">
    <source>
        <dbReference type="Google" id="ProtNLM"/>
    </source>
</evidence>
<keyword evidence="3" id="KW-1185">Reference proteome</keyword>
<dbReference type="AlphaFoldDB" id="A0A239IET4"/>
<feature type="chain" id="PRO_5013326026" description="Type IV pilus biogenesis protein PilP" evidence="1">
    <location>
        <begin position="24"/>
        <end position="182"/>
    </location>
</feature>
<feature type="signal peptide" evidence="1">
    <location>
        <begin position="1"/>
        <end position="23"/>
    </location>
</feature>
<evidence type="ECO:0000256" key="1">
    <source>
        <dbReference type="SAM" id="SignalP"/>
    </source>
</evidence>
<dbReference type="InterPro" id="IPR016987">
    <property type="entry name" value="UCP023238"/>
</dbReference>
<evidence type="ECO:0000313" key="3">
    <source>
        <dbReference type="Proteomes" id="UP000198281"/>
    </source>
</evidence>
<gene>
    <name evidence="2" type="ORF">SAMN06295912_12420</name>
</gene>
<sequence length="182" mass="20086">MKFSASSWIVAACVIAAPAHVFAAEQREDRPEIFRKLVDCRAVADNAQRLACYDAQVAALDSAEAKNEVVVVDKGQIREAKQTLFGLSLPTLSIFDSKDKEKAQVEQVTEIETTIKSAAPIKNTVDRWVIVLEDGARWIQTESKRLSRSPKPGMPIKIRQASMGGYFANIGGQAAIRVRREN</sequence>
<evidence type="ECO:0000313" key="2">
    <source>
        <dbReference type="EMBL" id="SNS92276.1"/>
    </source>
</evidence>
<keyword evidence="1" id="KW-0732">Signal</keyword>
<proteinExistence type="predicted"/>
<reference evidence="3" key="1">
    <citation type="submission" date="2017-06" db="EMBL/GenBank/DDBJ databases">
        <authorList>
            <person name="Varghese N."/>
            <person name="Submissions S."/>
        </authorList>
    </citation>
    <scope>NUCLEOTIDE SEQUENCE [LARGE SCALE GENOMIC DNA]</scope>
    <source>
        <strain evidence="3">LNB2</strain>
    </source>
</reference>
<dbReference type="PIRSF" id="PIRSF032038">
    <property type="entry name" value="UCP023238"/>
    <property type="match status" value="1"/>
</dbReference>